<protein>
    <submittedName>
        <fullName evidence="1">Uncharacterized protein</fullName>
    </submittedName>
</protein>
<proteinExistence type="predicted"/>
<evidence type="ECO:0000313" key="2">
    <source>
        <dbReference type="Proteomes" id="UP001286313"/>
    </source>
</evidence>
<keyword evidence="2" id="KW-1185">Reference proteome</keyword>
<dbReference type="Proteomes" id="UP001286313">
    <property type="component" value="Unassembled WGS sequence"/>
</dbReference>
<comment type="caution">
    <text evidence="1">The sequence shown here is derived from an EMBL/GenBank/DDBJ whole genome shotgun (WGS) entry which is preliminary data.</text>
</comment>
<accession>A0AAE1G3V3</accession>
<organism evidence="1 2">
    <name type="scientific">Petrolisthes cinctipes</name>
    <name type="common">Flat porcelain crab</name>
    <dbReference type="NCBI Taxonomy" id="88211"/>
    <lineage>
        <taxon>Eukaryota</taxon>
        <taxon>Metazoa</taxon>
        <taxon>Ecdysozoa</taxon>
        <taxon>Arthropoda</taxon>
        <taxon>Crustacea</taxon>
        <taxon>Multicrustacea</taxon>
        <taxon>Malacostraca</taxon>
        <taxon>Eumalacostraca</taxon>
        <taxon>Eucarida</taxon>
        <taxon>Decapoda</taxon>
        <taxon>Pleocyemata</taxon>
        <taxon>Anomura</taxon>
        <taxon>Galatheoidea</taxon>
        <taxon>Porcellanidae</taxon>
        <taxon>Petrolisthes</taxon>
    </lineage>
</organism>
<name>A0AAE1G3V3_PETCI</name>
<dbReference type="EMBL" id="JAWQEG010000860">
    <property type="protein sequence ID" value="KAK3884656.1"/>
    <property type="molecule type" value="Genomic_DNA"/>
</dbReference>
<sequence length="119" mass="13625">MRYGHGPQGLTGLTMNQSAVSLWALSLHKCRRLQKDIADMKDRNFKDDQGHKEETASRMAYDEKDRTTIREKLELCIHPLKPDEHPQGLVNIVTGKMNPDTVNVENAHTIGSQQRQQFE</sequence>
<dbReference type="AlphaFoldDB" id="A0AAE1G3V3"/>
<gene>
    <name evidence="1" type="ORF">Pcinc_011070</name>
</gene>
<reference evidence="1" key="1">
    <citation type="submission" date="2023-10" db="EMBL/GenBank/DDBJ databases">
        <title>Genome assemblies of two species of porcelain crab, Petrolisthes cinctipes and Petrolisthes manimaculis (Anomura: Porcellanidae).</title>
        <authorList>
            <person name="Angst P."/>
        </authorList>
    </citation>
    <scope>NUCLEOTIDE SEQUENCE</scope>
    <source>
        <strain evidence="1">PB745_01</strain>
        <tissue evidence="1">Gill</tissue>
    </source>
</reference>
<evidence type="ECO:0000313" key="1">
    <source>
        <dbReference type="EMBL" id="KAK3884656.1"/>
    </source>
</evidence>